<reference evidence="2" key="1">
    <citation type="journal article" date="2008" name="Nat. Genet.">
        <title>The Pristionchus pacificus genome provides a unique perspective on nematode lifestyle and parasitism.</title>
        <authorList>
            <person name="Dieterich C."/>
            <person name="Clifton S.W."/>
            <person name="Schuster L.N."/>
            <person name="Chinwalla A."/>
            <person name="Delehaunty K."/>
            <person name="Dinkelacker I."/>
            <person name="Fulton L."/>
            <person name="Fulton R."/>
            <person name="Godfrey J."/>
            <person name="Minx P."/>
            <person name="Mitreva M."/>
            <person name="Roeseler W."/>
            <person name="Tian H."/>
            <person name="Witte H."/>
            <person name="Yang S.P."/>
            <person name="Wilson R.K."/>
            <person name="Sommer R.J."/>
        </authorList>
    </citation>
    <scope>NUCLEOTIDE SEQUENCE [LARGE SCALE GENOMIC DNA]</scope>
    <source>
        <strain evidence="2">PS312</strain>
    </source>
</reference>
<dbReference type="PANTHER" id="PTHR47520">
    <property type="entry name" value="CX DOMAIN-CONTAINING PROTEIN-RELATED"/>
    <property type="match status" value="1"/>
</dbReference>
<gene>
    <name evidence="1" type="primary">WBGene00108499</name>
</gene>
<name>A0A2A6CRH9_PRIPA</name>
<protein>
    <submittedName>
        <fullName evidence="1">Uncharacterized protein</fullName>
    </submittedName>
</protein>
<sequence>MGGGGRGGGGFGGGRGGGFGGGRGGGGYGGGGRGGGGWGGGGRSVSSSGMGFAGGFIAVSAFRGGGGYSSKSRDNQTITSPIIYSAVFKNLTSVFPTRSENKLWISHPETPISIQDDLVYFWDRQYLPKAQFNICSNYITSNFHKNVSFCNVTELIRCERRIDDAPDLKPFSFFYTNGGKMNSFAWFCPKSQVCCEWECCDPQSNFGSGEILLFLVVLIIVVGGIICISFSEPTKKEWEVVDAGYRTTTTKVIKDDLSYFWDYAYLPNKHVSQISDGCVRQVKSVVNGNVVIHILIMDKEISRMGGGGRGGGRGGGGKGGGGKGGGGMGGGWGGGRAVASSSIGMKGGGSGYIIVGGGNSSKRDSETINGSMIYSAIFKNISFLLHSRLGKKMWISKPDTPITIKGGLVYFWDEYYLPSSNTTNCSNFITSNDYRNIELCNVKEMERCNRRMDNITELQTYSFFTPNYTRLSSFSWFCPKGQGCCEWECCDLYHKIEDSKTEYSIPHNFLNYANHHGCFHNNNSVRKSKIHFKIRKK</sequence>
<dbReference type="PANTHER" id="PTHR47520:SF13">
    <property type="entry name" value="PROTEIN CBG10012"/>
    <property type="match status" value="1"/>
</dbReference>
<accession>A0A8R1YCP9</accession>
<keyword evidence="2" id="KW-1185">Reference proteome</keyword>
<dbReference type="Proteomes" id="UP000005239">
    <property type="component" value="Unassembled WGS sequence"/>
</dbReference>
<reference evidence="1" key="2">
    <citation type="submission" date="2022-06" db="UniProtKB">
        <authorList>
            <consortium name="EnsemblMetazoa"/>
        </authorList>
    </citation>
    <scope>IDENTIFICATION</scope>
    <source>
        <strain evidence="1">PS312</strain>
    </source>
</reference>
<dbReference type="EnsemblMetazoa" id="PPA18945.1">
    <property type="protein sequence ID" value="PPA18945.1"/>
    <property type="gene ID" value="WBGene00108499"/>
</dbReference>
<evidence type="ECO:0000313" key="2">
    <source>
        <dbReference type="Proteomes" id="UP000005239"/>
    </source>
</evidence>
<proteinExistence type="predicted"/>
<organism evidence="1 2">
    <name type="scientific">Pristionchus pacificus</name>
    <name type="common">Parasitic nematode worm</name>
    <dbReference type="NCBI Taxonomy" id="54126"/>
    <lineage>
        <taxon>Eukaryota</taxon>
        <taxon>Metazoa</taxon>
        <taxon>Ecdysozoa</taxon>
        <taxon>Nematoda</taxon>
        <taxon>Chromadorea</taxon>
        <taxon>Rhabditida</taxon>
        <taxon>Rhabditina</taxon>
        <taxon>Diplogasteromorpha</taxon>
        <taxon>Diplogasteroidea</taxon>
        <taxon>Neodiplogasteridae</taxon>
        <taxon>Pristionchus</taxon>
    </lineage>
</organism>
<dbReference type="AlphaFoldDB" id="A0A2A6CRH9"/>
<evidence type="ECO:0000313" key="1">
    <source>
        <dbReference type="EnsemblMetazoa" id="PPA18945.1"/>
    </source>
</evidence>
<accession>A0A2A6CRH9</accession>